<reference evidence="2" key="2">
    <citation type="submission" date="2024-04" db="UniProtKB">
        <authorList>
            <consortium name="Ensembl"/>
        </authorList>
    </citation>
    <scope>IDENTIFICATION</scope>
</reference>
<evidence type="ECO:0000313" key="2">
    <source>
        <dbReference type="Ensembl" id="ENSGACP00000023244.1"/>
    </source>
</evidence>
<organism evidence="2">
    <name type="scientific">Gasterosteus aculeatus</name>
    <name type="common">Three-spined stickleback</name>
    <dbReference type="NCBI Taxonomy" id="69293"/>
    <lineage>
        <taxon>Eukaryota</taxon>
        <taxon>Metazoa</taxon>
        <taxon>Chordata</taxon>
        <taxon>Craniata</taxon>
        <taxon>Vertebrata</taxon>
        <taxon>Euteleostomi</taxon>
        <taxon>Actinopterygii</taxon>
        <taxon>Neopterygii</taxon>
        <taxon>Teleostei</taxon>
        <taxon>Neoteleostei</taxon>
        <taxon>Acanthomorphata</taxon>
        <taxon>Eupercaria</taxon>
        <taxon>Perciformes</taxon>
        <taxon>Cottioidei</taxon>
        <taxon>Gasterosteales</taxon>
        <taxon>Gasterosteidae</taxon>
        <taxon>Gasterosteus</taxon>
    </lineage>
</organism>
<dbReference type="Bgee" id="ENSGACG00000017589">
    <property type="expression patterns" value="Expressed in camera-type eye and 1 other cell type or tissue"/>
</dbReference>
<dbReference type="Ensembl" id="ENSGACT00000023290.1">
    <property type="protein sequence ID" value="ENSGACP00000023244.1"/>
    <property type="gene ID" value="ENSGACG00000017589.1"/>
</dbReference>
<dbReference type="InParanoid" id="G3Q054"/>
<accession>G3Q054</accession>
<feature type="compositionally biased region" description="Pro residues" evidence="1">
    <location>
        <begin position="31"/>
        <end position="48"/>
    </location>
</feature>
<feature type="compositionally biased region" description="Polar residues" evidence="1">
    <location>
        <begin position="15"/>
        <end position="27"/>
    </location>
</feature>
<protein>
    <submittedName>
        <fullName evidence="2">Uncharacterized protein</fullName>
    </submittedName>
</protein>
<evidence type="ECO:0000256" key="1">
    <source>
        <dbReference type="SAM" id="MobiDB-lite"/>
    </source>
</evidence>
<sequence length="89" mass="9769">MMDWIKHGLEKVVPQPQTHVPSKTEVNQKPEAPPEAEAPPPEPAPGPKPSVDNENIMGWIVSGFGRMLPRPVLKTEAAGDEVQNRKSLK</sequence>
<dbReference type="AlphaFoldDB" id="G3Q054"/>
<name>G3Q054_GASAC</name>
<proteinExistence type="predicted"/>
<feature type="region of interest" description="Disordered" evidence="1">
    <location>
        <begin position="1"/>
        <end position="55"/>
    </location>
</feature>
<dbReference type="OMA" id="MDWIKHG"/>
<feature type="compositionally biased region" description="Basic and acidic residues" evidence="1">
    <location>
        <begin position="1"/>
        <end position="10"/>
    </location>
</feature>
<reference evidence="2" key="1">
    <citation type="submission" date="2006-01" db="EMBL/GenBank/DDBJ databases">
        <authorList>
            <person name="Lindblad-Toh K."/>
            <person name="Mauceli E."/>
            <person name="Grabherr M."/>
            <person name="Chang J.L."/>
            <person name="Lander E.S."/>
        </authorList>
    </citation>
    <scope>NUCLEOTIDE SEQUENCE [LARGE SCALE GENOMIC DNA]</scope>
</reference>